<sequence>MSGRAPVRRLLLAGAVLAAGAGATLFWQHGQRAANAFEPSIDDVCVVPPATRPSAHPYDPTSGRGIHEARPIPTDARCAVCGMYPARFPRWAAQLIFADGAAHFFDSPVDLFMFLADPRRFGSTRDAGEGAALYVTDFGDGRWLDAHTARFVLGSRIRGPMRGPDLPAFADAAAAQAFIAEHGGRLLRFDEVEPAVVDGLRNANHTHHTH</sequence>
<dbReference type="EMBL" id="CP018839">
    <property type="protein sequence ID" value="APR03422.1"/>
    <property type="molecule type" value="Genomic_DNA"/>
</dbReference>
<evidence type="ECO:0000313" key="2">
    <source>
        <dbReference type="Proteomes" id="UP000185739"/>
    </source>
</evidence>
<keyword evidence="2" id="KW-1185">Reference proteome</keyword>
<name>A0A1H5XJ63_9RHOO</name>
<organism evidence="1 2">
    <name type="scientific">Thauera chlorobenzoica</name>
    <dbReference type="NCBI Taxonomy" id="96773"/>
    <lineage>
        <taxon>Bacteria</taxon>
        <taxon>Pseudomonadati</taxon>
        <taxon>Pseudomonadota</taxon>
        <taxon>Betaproteobacteria</taxon>
        <taxon>Rhodocyclales</taxon>
        <taxon>Zoogloeaceae</taxon>
        <taxon>Thauera</taxon>
    </lineage>
</organism>
<evidence type="ECO:0000313" key="1">
    <source>
        <dbReference type="EMBL" id="APR03422.1"/>
    </source>
</evidence>
<dbReference type="InterPro" id="IPR008719">
    <property type="entry name" value="N2O_reductase_NosL"/>
</dbReference>
<dbReference type="InterPro" id="IPR006311">
    <property type="entry name" value="TAT_signal"/>
</dbReference>
<dbReference type="PANTHER" id="PTHR41247:SF1">
    <property type="entry name" value="HTH-TYPE TRANSCRIPTIONAL REPRESSOR YCNK"/>
    <property type="match status" value="1"/>
</dbReference>
<reference evidence="1 2" key="1">
    <citation type="submission" date="2016-12" db="EMBL/GenBank/DDBJ databases">
        <title>Complete genome sequence of Thauera chlorobenzoica, a Betaproteobacterium degrading haloaromatics anaerobically to CO2 and halides.</title>
        <authorList>
            <person name="Goris T."/>
            <person name="Mergelsberg M."/>
            <person name="Boll M."/>
        </authorList>
    </citation>
    <scope>NUCLEOTIDE SEQUENCE [LARGE SCALE GENOMIC DNA]</scope>
    <source>
        <strain evidence="1 2">3CB1</strain>
    </source>
</reference>
<dbReference type="PANTHER" id="PTHR41247">
    <property type="entry name" value="HTH-TYPE TRANSCRIPTIONAL REPRESSOR YCNK"/>
    <property type="match status" value="1"/>
</dbReference>
<dbReference type="STRING" id="96773.Tchl_0556"/>
<dbReference type="OrthoDB" id="982633at2"/>
<dbReference type="RefSeq" id="WP_075147042.1">
    <property type="nucleotide sequence ID" value="NZ_CP018839.1"/>
</dbReference>
<protein>
    <submittedName>
        <fullName evidence="1">NosL-like protein</fullName>
    </submittedName>
</protein>
<dbReference type="Pfam" id="PF05573">
    <property type="entry name" value="NosL"/>
    <property type="match status" value="1"/>
</dbReference>
<dbReference type="Gene3D" id="3.30.70.2050">
    <property type="match status" value="1"/>
</dbReference>
<proteinExistence type="predicted"/>
<dbReference type="PROSITE" id="PS51318">
    <property type="entry name" value="TAT"/>
    <property type="match status" value="1"/>
</dbReference>
<dbReference type="KEGG" id="tcl:Tchl_0556"/>
<gene>
    <name evidence="1" type="ORF">Tchl_0556</name>
</gene>
<accession>A0A1H5XJ63</accession>
<dbReference type="AlphaFoldDB" id="A0A1H5XJ63"/>
<dbReference type="Proteomes" id="UP000185739">
    <property type="component" value="Chromosome"/>
</dbReference>
<dbReference type="SUPFAM" id="SSF160387">
    <property type="entry name" value="NosL/MerB-like"/>
    <property type="match status" value="1"/>
</dbReference>